<dbReference type="Proteomes" id="UP000001031">
    <property type="component" value="Chromosome"/>
</dbReference>
<name>B2UR88_AKKM8</name>
<proteinExistence type="predicted"/>
<dbReference type="RefSeq" id="WP_012420188.1">
    <property type="nucleotide sequence ID" value="NC_010655.1"/>
</dbReference>
<dbReference type="KEGG" id="amu:Amuc_1147"/>
<dbReference type="EMBL" id="CP001071">
    <property type="protein sequence ID" value="ACD04973.1"/>
    <property type="molecule type" value="Genomic_DNA"/>
</dbReference>
<gene>
    <name evidence="1" type="ordered locus">Amuc_1147</name>
</gene>
<evidence type="ECO:0000313" key="1">
    <source>
        <dbReference type="EMBL" id="ACD04973.1"/>
    </source>
</evidence>
<sequence length="292" mass="34122">MLSNSICSYIPELPPNAREYPNKWNSQKWNKCGKKWISFLWRVFFCEDNNCVPSYEHYSHLYIGFQSSMDTLYFMNNGAVIHFFSKKKGKKEIEEIRFYTSQQADRNGIRIQNYLHNSSYQNIPIYWEGTGGLYPLEGGFIVTPSFCSSGKLCDMKAYELNHIENSRSIDFVQGAFSLAKYPEESRAFRELPSYFCELADSSFDYESWEMAMTSESIPLEHNCVHPFYKNDICIAELVIVNLIWGTSYYPYQDSYVLLLRYSPSVESCVIQLVDLVLEKFPSIRLIENKEII</sequence>
<accession>B2UR88</accession>
<protein>
    <submittedName>
        <fullName evidence="1">Uncharacterized protein</fullName>
    </submittedName>
</protein>
<evidence type="ECO:0000313" key="2">
    <source>
        <dbReference type="Proteomes" id="UP000001031"/>
    </source>
</evidence>
<keyword evidence="2" id="KW-1185">Reference proteome</keyword>
<dbReference type="PaxDb" id="349741-Amuc_1147"/>
<dbReference type="AlphaFoldDB" id="B2UR88"/>
<reference evidence="2" key="1">
    <citation type="journal article" date="2011" name="PLoS ONE">
        <title>The genome of Akkermansia muciniphila, a dedicated intestinal mucin degrader, and its use in exploring intestinal metagenomes.</title>
        <authorList>
            <person name="van Passel M.W."/>
            <person name="Kant R."/>
            <person name="Zoetendal E.G."/>
            <person name="Plugge C.M."/>
            <person name="Derrien M."/>
            <person name="Malfatti S.A."/>
            <person name="Chain P.S."/>
            <person name="Woyke T."/>
            <person name="Palva A."/>
            <person name="de Vos W.M."/>
            <person name="Smidt H."/>
        </authorList>
    </citation>
    <scope>NUCLEOTIDE SEQUENCE [LARGE SCALE GENOMIC DNA]</scope>
    <source>
        <strain evidence="2">ATCC BAA-835 / DSM 22959 / JCM 33894 / BCRC 81048 / CCUG 64013 / CIP 107961 / Muc</strain>
    </source>
</reference>
<organism evidence="1 2">
    <name type="scientific">Akkermansia muciniphila (strain ATCC BAA-835 / DSM 22959 / JCM 33894 / BCRC 81048 / CCUG 64013 / CIP 107961 / Muc)</name>
    <dbReference type="NCBI Taxonomy" id="349741"/>
    <lineage>
        <taxon>Bacteria</taxon>
        <taxon>Pseudomonadati</taxon>
        <taxon>Verrucomicrobiota</taxon>
        <taxon>Verrucomicrobiia</taxon>
        <taxon>Verrucomicrobiales</taxon>
        <taxon>Akkermansiaceae</taxon>
        <taxon>Akkermansia</taxon>
    </lineage>
</organism>
<dbReference type="HOGENOM" id="CLU_951992_0_0_0"/>